<comment type="catalytic activity">
    <reaction evidence="10">
        <text>(6S)-5,6,7,8-tetrahydrofolyl-(gamma-L-Glu)(n) + L-glutamate + ATP = (6S)-5,6,7,8-tetrahydrofolyl-(gamma-L-Glu)(n+1) + ADP + phosphate + H(+)</text>
        <dbReference type="Rhea" id="RHEA:10580"/>
        <dbReference type="Rhea" id="RHEA-COMP:14738"/>
        <dbReference type="Rhea" id="RHEA-COMP:14740"/>
        <dbReference type="ChEBI" id="CHEBI:15378"/>
        <dbReference type="ChEBI" id="CHEBI:29985"/>
        <dbReference type="ChEBI" id="CHEBI:30616"/>
        <dbReference type="ChEBI" id="CHEBI:43474"/>
        <dbReference type="ChEBI" id="CHEBI:141005"/>
        <dbReference type="ChEBI" id="CHEBI:456216"/>
        <dbReference type="EC" id="6.3.2.17"/>
    </reaction>
</comment>
<dbReference type="InterPro" id="IPR036615">
    <property type="entry name" value="Mur_ligase_C_dom_sf"/>
</dbReference>
<evidence type="ECO:0000256" key="1">
    <source>
        <dbReference type="ARBA" id="ARBA00001946"/>
    </source>
</evidence>
<gene>
    <name evidence="13" type="primary">fgs</name>
    <name evidence="13" type="ORF">JEOPIN946_00998</name>
</gene>
<comment type="similarity">
    <text evidence="2 11">Belongs to the folylpolyglutamate synthase family.</text>
</comment>
<dbReference type="PANTHER" id="PTHR11136">
    <property type="entry name" value="FOLYLPOLYGLUTAMATE SYNTHASE-RELATED"/>
    <property type="match status" value="1"/>
</dbReference>
<dbReference type="FunFam" id="3.40.1190.10:FF:000011">
    <property type="entry name" value="Folylpolyglutamate synthase/dihydrofolate synthase"/>
    <property type="match status" value="1"/>
</dbReference>
<evidence type="ECO:0000256" key="7">
    <source>
        <dbReference type="ARBA" id="ARBA00022840"/>
    </source>
</evidence>
<evidence type="ECO:0000313" key="13">
    <source>
        <dbReference type="EMBL" id="CAD2075393.1"/>
    </source>
</evidence>
<keyword evidence="7 11" id="KW-0067">ATP-binding</keyword>
<dbReference type="SUPFAM" id="SSF53244">
    <property type="entry name" value="MurD-like peptide ligases, peptide-binding domain"/>
    <property type="match status" value="1"/>
</dbReference>
<dbReference type="Gene3D" id="3.90.190.20">
    <property type="entry name" value="Mur ligase, C-terminal domain"/>
    <property type="match status" value="1"/>
</dbReference>
<dbReference type="InterPro" id="IPR001645">
    <property type="entry name" value="Folylpolyglutamate_synth"/>
</dbReference>
<evidence type="ECO:0000256" key="5">
    <source>
        <dbReference type="ARBA" id="ARBA00022723"/>
    </source>
</evidence>
<dbReference type="GO" id="GO:0046872">
    <property type="term" value="F:metal ion binding"/>
    <property type="evidence" value="ECO:0007669"/>
    <property type="project" value="UniProtKB-KW"/>
</dbReference>
<dbReference type="GO" id="GO:0004326">
    <property type="term" value="F:tetrahydrofolylpolyglutamate synthase activity"/>
    <property type="evidence" value="ECO:0007669"/>
    <property type="project" value="UniProtKB-EC"/>
</dbReference>
<dbReference type="EC" id="6.3.2.17" evidence="3"/>
<accession>A0A6V7RCL3</accession>
<keyword evidence="6 11" id="KW-0547">Nucleotide-binding</keyword>
<evidence type="ECO:0000256" key="6">
    <source>
        <dbReference type="ARBA" id="ARBA00022741"/>
    </source>
</evidence>
<reference evidence="13 14" key="1">
    <citation type="submission" date="2020-07" db="EMBL/GenBank/DDBJ databases">
        <authorList>
            <person name="Criscuolo A."/>
        </authorList>
    </citation>
    <scope>NUCLEOTIDE SEQUENCE [LARGE SCALE GENOMIC DNA]</scope>
    <source>
        <strain evidence="13">CIP107946</strain>
    </source>
</reference>
<dbReference type="RefSeq" id="WP_186077422.1">
    <property type="nucleotide sequence ID" value="NZ_CAJEWB010000010.1"/>
</dbReference>
<evidence type="ECO:0000256" key="2">
    <source>
        <dbReference type="ARBA" id="ARBA00008276"/>
    </source>
</evidence>
<organism evidence="13 14">
    <name type="scientific">Phocicoccus pinnipedialis</name>
    <dbReference type="NCBI Taxonomy" id="110845"/>
    <lineage>
        <taxon>Bacteria</taxon>
        <taxon>Bacillati</taxon>
        <taxon>Bacillota</taxon>
        <taxon>Bacilli</taxon>
        <taxon>Bacillales</taxon>
        <taxon>Salinicoccaceae</taxon>
        <taxon>Phocicoccus</taxon>
    </lineage>
</organism>
<keyword evidence="8" id="KW-0460">Magnesium</keyword>
<keyword evidence="14" id="KW-1185">Reference proteome</keyword>
<dbReference type="GO" id="GO:0005524">
    <property type="term" value="F:ATP binding"/>
    <property type="evidence" value="ECO:0007669"/>
    <property type="project" value="UniProtKB-KW"/>
</dbReference>
<dbReference type="PANTHER" id="PTHR11136:SF0">
    <property type="entry name" value="DIHYDROFOLATE SYNTHETASE-RELATED"/>
    <property type="match status" value="1"/>
</dbReference>
<dbReference type="PIRSF" id="PIRSF001563">
    <property type="entry name" value="Folylpolyglu_synth"/>
    <property type="match status" value="1"/>
</dbReference>
<keyword evidence="4 11" id="KW-0436">Ligase</keyword>
<evidence type="ECO:0000256" key="8">
    <source>
        <dbReference type="ARBA" id="ARBA00022842"/>
    </source>
</evidence>
<evidence type="ECO:0000313" key="14">
    <source>
        <dbReference type="Proteomes" id="UP000588186"/>
    </source>
</evidence>
<dbReference type="Pfam" id="PF02875">
    <property type="entry name" value="Mur_ligase_C"/>
    <property type="match status" value="1"/>
</dbReference>
<comment type="cofactor">
    <cofactor evidence="1">
        <name>Mg(2+)</name>
        <dbReference type="ChEBI" id="CHEBI:18420"/>
    </cofactor>
</comment>
<name>A0A6V7RCL3_9BACL</name>
<evidence type="ECO:0000256" key="3">
    <source>
        <dbReference type="ARBA" id="ARBA00013025"/>
    </source>
</evidence>
<dbReference type="GO" id="GO:0005737">
    <property type="term" value="C:cytoplasm"/>
    <property type="evidence" value="ECO:0007669"/>
    <property type="project" value="TreeGrafter"/>
</dbReference>
<dbReference type="GO" id="GO:0008841">
    <property type="term" value="F:dihydrofolate synthase activity"/>
    <property type="evidence" value="ECO:0007669"/>
    <property type="project" value="TreeGrafter"/>
</dbReference>
<evidence type="ECO:0000256" key="4">
    <source>
        <dbReference type="ARBA" id="ARBA00022598"/>
    </source>
</evidence>
<dbReference type="Gene3D" id="3.40.1190.10">
    <property type="entry name" value="Mur-like, catalytic domain"/>
    <property type="match status" value="1"/>
</dbReference>
<comment type="caution">
    <text evidence="13">The sequence shown here is derived from an EMBL/GenBank/DDBJ whole genome shotgun (WGS) entry which is preliminary data.</text>
</comment>
<evidence type="ECO:0000256" key="9">
    <source>
        <dbReference type="ARBA" id="ARBA00030592"/>
    </source>
</evidence>
<protein>
    <recommendedName>
        <fullName evidence="3">tetrahydrofolate synthase</fullName>
        <ecNumber evidence="3">6.3.2.17</ecNumber>
    </recommendedName>
    <alternativeName>
        <fullName evidence="9">Tetrahydrofolylpolyglutamate synthase</fullName>
    </alternativeName>
</protein>
<dbReference type="Proteomes" id="UP000588186">
    <property type="component" value="Unassembled WGS sequence"/>
</dbReference>
<dbReference type="EMBL" id="CAJEWB010000010">
    <property type="protein sequence ID" value="CAD2075393.1"/>
    <property type="molecule type" value="Genomic_DNA"/>
</dbReference>
<dbReference type="SUPFAM" id="SSF53623">
    <property type="entry name" value="MurD-like peptide ligases, catalytic domain"/>
    <property type="match status" value="1"/>
</dbReference>
<evidence type="ECO:0000256" key="10">
    <source>
        <dbReference type="ARBA" id="ARBA00047493"/>
    </source>
</evidence>
<feature type="domain" description="Mur ligase C-terminal" evidence="12">
    <location>
        <begin position="295"/>
        <end position="407"/>
    </location>
</feature>
<proteinExistence type="inferred from homology"/>
<dbReference type="NCBIfam" id="TIGR01499">
    <property type="entry name" value="folC"/>
    <property type="match status" value="1"/>
</dbReference>
<dbReference type="AlphaFoldDB" id="A0A6V7RCL3"/>
<dbReference type="InterPro" id="IPR004101">
    <property type="entry name" value="Mur_ligase_C"/>
</dbReference>
<dbReference type="InterPro" id="IPR036565">
    <property type="entry name" value="Mur-like_cat_sf"/>
</dbReference>
<sequence>MDYKETLDWIHNRGKFGIKPGVRRMTWMLNELGNPQDNIRGVHVVGTNGKGSTVAYMRSSLNNNDYTVGTFTSPYIVVFNERISIDGNPISDEDLAYVANIVRPISERMIEETDLGQATEFEIITMIMFVYFGSIHPVDFVLVEAGLGATHDSTNVFKPIMTIMTSIGLDHTDILGDTILDITKDKSGVIKPGVPLVFSVDNEDCKNYIYQVLEANRSKGIELGRDILLLAKDGEFAFQYGNYDFQDIKLRMLGHHQKQNASLAMAALVEMNDLGLVDLDMNKMVSGVENATWVGRIEVLSENPTVIIDGAHNREAVDVLVNTMEQNFKGREITILFSCVSGKPIENMVRKLESIASEFNITEFDFYRARKIQDIKSAVEHPNSHVIEDYISYIDNFDGDILLVTGSLYFISNVKQHFNNK</sequence>
<keyword evidence="5" id="KW-0479">Metal-binding</keyword>
<evidence type="ECO:0000259" key="12">
    <source>
        <dbReference type="Pfam" id="PF02875"/>
    </source>
</evidence>
<evidence type="ECO:0000256" key="11">
    <source>
        <dbReference type="PIRNR" id="PIRNR001563"/>
    </source>
</evidence>